<dbReference type="InterPro" id="IPR042282">
    <property type="entry name" value="FKBP6/shu"/>
</dbReference>
<dbReference type="Pfam" id="PF13181">
    <property type="entry name" value="TPR_8"/>
    <property type="match status" value="2"/>
</dbReference>
<dbReference type="Gene3D" id="1.25.40.10">
    <property type="entry name" value="Tetratricopeptide repeat domain"/>
    <property type="match status" value="1"/>
</dbReference>
<name>A0ABR1B1K1_POLSC</name>
<dbReference type="InterPro" id="IPR011990">
    <property type="entry name" value="TPR-like_helical_dom_sf"/>
</dbReference>
<organism evidence="6 7">
    <name type="scientific">Polyplax serrata</name>
    <name type="common">Common mouse louse</name>
    <dbReference type="NCBI Taxonomy" id="468196"/>
    <lineage>
        <taxon>Eukaryota</taxon>
        <taxon>Metazoa</taxon>
        <taxon>Ecdysozoa</taxon>
        <taxon>Arthropoda</taxon>
        <taxon>Hexapoda</taxon>
        <taxon>Insecta</taxon>
        <taxon>Pterygota</taxon>
        <taxon>Neoptera</taxon>
        <taxon>Paraneoptera</taxon>
        <taxon>Psocodea</taxon>
        <taxon>Troctomorpha</taxon>
        <taxon>Phthiraptera</taxon>
        <taxon>Anoplura</taxon>
        <taxon>Polyplacidae</taxon>
        <taxon>Polyplax</taxon>
    </lineage>
</organism>
<keyword evidence="7" id="KW-1185">Reference proteome</keyword>
<dbReference type="InterPro" id="IPR001179">
    <property type="entry name" value="PPIase_FKBP_dom"/>
</dbReference>
<evidence type="ECO:0000313" key="7">
    <source>
        <dbReference type="Proteomes" id="UP001359485"/>
    </source>
</evidence>
<evidence type="ECO:0000313" key="6">
    <source>
        <dbReference type="EMBL" id="KAK6633380.1"/>
    </source>
</evidence>
<reference evidence="6 7" key="1">
    <citation type="submission" date="2023-09" db="EMBL/GenBank/DDBJ databases">
        <title>Genomes of two closely related lineages of the louse Polyplax serrata with different host specificities.</title>
        <authorList>
            <person name="Martinu J."/>
            <person name="Tarabai H."/>
            <person name="Stefka J."/>
            <person name="Hypsa V."/>
        </authorList>
    </citation>
    <scope>NUCLEOTIDE SEQUENCE [LARGE SCALE GENOMIC DNA]</scope>
    <source>
        <strain evidence="6">98ZLc_SE</strain>
    </source>
</reference>
<proteinExistence type="inferred from homology"/>
<dbReference type="PANTHER" id="PTHR46674:SF1">
    <property type="entry name" value="INACTIVE PEPTIDYL-PROLYL CIS-TRANS ISOMERASE FKBP6"/>
    <property type="match status" value="1"/>
</dbReference>
<comment type="similarity">
    <text evidence="1">Belongs to the FKBP6 family.</text>
</comment>
<dbReference type="InterPro" id="IPR019734">
    <property type="entry name" value="TPR_rpt"/>
</dbReference>
<feature type="domain" description="PPIase FKBP-type" evidence="5">
    <location>
        <begin position="130"/>
        <end position="219"/>
    </location>
</feature>
<gene>
    <name evidence="6" type="ORF">RUM44_003982</name>
</gene>
<sequence length="405" mass="47011">MNDMVFSEEAIKDYCFDYNVENEEIRGSSYRKTNPKELLKEINLTELLSGKDVQFEVSRGYDESILEEADPDVFNEVLYQESDFLRENRGAPPINCTFNQLKATMQDVTENGFVKKQIIRNGYGDVVPENSYVTVEYNMYLEECEMPFDSTYLRKSPEKFRLDQVETILGLHYAVKSMKKGENSRFFISWEYGFGALGCPDRIKPKSDILADITLIDFVEIECEEEINEEDETVITNNFKKSLNKAKEHHFNGTQEFKKGDTFQAITSFRKGLRILIDLPLNNDEEERAMLRQKVKCLVNLAVCYNKMGKFEQACLACQDILAIDSNNAKGCFHYGRAALCLSNFDTARKYLMRAAKLKPQDKDVNNELKKLNEKQNLHKIETKDFWEKAFKVIHINEDKKEQSN</sequence>
<dbReference type="Proteomes" id="UP001359485">
    <property type="component" value="Unassembled WGS sequence"/>
</dbReference>
<comment type="caution">
    <text evidence="6">The sequence shown here is derived from an EMBL/GenBank/DDBJ whole genome shotgun (WGS) entry which is preliminary data.</text>
</comment>
<dbReference type="EMBL" id="JAWJWF010000004">
    <property type="protein sequence ID" value="KAK6633380.1"/>
    <property type="molecule type" value="Genomic_DNA"/>
</dbReference>
<keyword evidence="2" id="KW-0677">Repeat</keyword>
<evidence type="ECO:0000256" key="2">
    <source>
        <dbReference type="ARBA" id="ARBA00022737"/>
    </source>
</evidence>
<evidence type="ECO:0000256" key="3">
    <source>
        <dbReference type="ARBA" id="ARBA00022803"/>
    </source>
</evidence>
<dbReference type="PANTHER" id="PTHR46674">
    <property type="entry name" value="INACTIVE PEPTIDYL-PROLYL CIS-TRANS ISOMERASE FKBP6"/>
    <property type="match status" value="1"/>
</dbReference>
<protein>
    <recommendedName>
        <fullName evidence="4">peptidylprolyl isomerase</fullName>
        <ecNumber evidence="4">5.2.1.8</ecNumber>
    </recommendedName>
</protein>
<accession>A0ABR1B1K1</accession>
<evidence type="ECO:0000259" key="5">
    <source>
        <dbReference type="PROSITE" id="PS50059"/>
    </source>
</evidence>
<dbReference type="SUPFAM" id="SSF54534">
    <property type="entry name" value="FKBP-like"/>
    <property type="match status" value="1"/>
</dbReference>
<dbReference type="Pfam" id="PF00254">
    <property type="entry name" value="FKBP_C"/>
    <property type="match status" value="1"/>
</dbReference>
<keyword evidence="4" id="KW-0697">Rotamase</keyword>
<evidence type="ECO:0000256" key="4">
    <source>
        <dbReference type="PROSITE-ProRule" id="PRU00277"/>
    </source>
</evidence>
<dbReference type="SMART" id="SM00028">
    <property type="entry name" value="TPR"/>
    <property type="match status" value="3"/>
</dbReference>
<evidence type="ECO:0000256" key="1">
    <source>
        <dbReference type="ARBA" id="ARBA00009648"/>
    </source>
</evidence>
<dbReference type="InterPro" id="IPR046357">
    <property type="entry name" value="PPIase_dom_sf"/>
</dbReference>
<dbReference type="PROSITE" id="PS50059">
    <property type="entry name" value="FKBP_PPIASE"/>
    <property type="match status" value="1"/>
</dbReference>
<keyword evidence="3" id="KW-0802">TPR repeat</keyword>
<dbReference type="SUPFAM" id="SSF48452">
    <property type="entry name" value="TPR-like"/>
    <property type="match status" value="1"/>
</dbReference>
<keyword evidence="4" id="KW-0413">Isomerase</keyword>
<dbReference type="Gene3D" id="3.10.50.40">
    <property type="match status" value="1"/>
</dbReference>
<dbReference type="EC" id="5.2.1.8" evidence="4"/>
<comment type="catalytic activity">
    <reaction evidence="4">
        <text>[protein]-peptidylproline (omega=180) = [protein]-peptidylproline (omega=0)</text>
        <dbReference type="Rhea" id="RHEA:16237"/>
        <dbReference type="Rhea" id="RHEA-COMP:10747"/>
        <dbReference type="Rhea" id="RHEA-COMP:10748"/>
        <dbReference type="ChEBI" id="CHEBI:83833"/>
        <dbReference type="ChEBI" id="CHEBI:83834"/>
        <dbReference type="EC" id="5.2.1.8"/>
    </reaction>
</comment>